<accession>A0ABY7AG42</accession>
<name>A0ABY7AG42_9FIRM</name>
<organism evidence="1 2">
    <name type="scientific">Lacrimispora xylanolytica</name>
    <dbReference type="NCBI Taxonomy" id="29375"/>
    <lineage>
        <taxon>Bacteria</taxon>
        <taxon>Bacillati</taxon>
        <taxon>Bacillota</taxon>
        <taxon>Clostridia</taxon>
        <taxon>Lachnospirales</taxon>
        <taxon>Lachnospiraceae</taxon>
        <taxon>Lacrimispora</taxon>
    </lineage>
</organism>
<proteinExistence type="predicted"/>
<dbReference type="EMBL" id="CP113524">
    <property type="protein sequence ID" value="WAJ25702.1"/>
    <property type="molecule type" value="Genomic_DNA"/>
</dbReference>
<dbReference type="RefSeq" id="WP_268116423.1">
    <property type="nucleotide sequence ID" value="NZ_CP113524.1"/>
</dbReference>
<protein>
    <submittedName>
        <fullName evidence="1">Uncharacterized protein</fullName>
    </submittedName>
</protein>
<dbReference type="InterPro" id="IPR056982">
    <property type="entry name" value="Phage_ProQ_C-like"/>
</dbReference>
<evidence type="ECO:0000313" key="2">
    <source>
        <dbReference type="Proteomes" id="UP001163115"/>
    </source>
</evidence>
<dbReference type="Pfam" id="PF24203">
    <property type="entry name" value="Phage_ProQ_C_like"/>
    <property type="match status" value="1"/>
</dbReference>
<keyword evidence="2" id="KW-1185">Reference proteome</keyword>
<sequence>MHEGRNREPEIREVKVKAVGRKYVTIGNGDRYESEESNPFGLIQNIDYGNKGLLYPSRTDANNYIEKSRLSVWISNISWIKSRNYTLEQLRKVKEIFVD</sequence>
<evidence type="ECO:0000313" key="1">
    <source>
        <dbReference type="EMBL" id="WAJ25702.1"/>
    </source>
</evidence>
<dbReference type="Proteomes" id="UP001163115">
    <property type="component" value="Chromosome"/>
</dbReference>
<gene>
    <name evidence="1" type="ORF">OW255_09400</name>
</gene>
<reference evidence="1" key="1">
    <citation type="submission" date="2022-11" db="EMBL/GenBank/DDBJ databases">
        <title>Lacrimispora xylanolytica sy1, complete genome.</title>
        <authorList>
            <person name="Choi S."/>
        </authorList>
    </citation>
    <scope>NUCLEOTIDE SEQUENCE</scope>
    <source>
        <strain evidence="1">Sy1</strain>
    </source>
</reference>